<feature type="binding site" evidence="2">
    <location>
        <position position="362"/>
    </location>
    <ligand>
        <name>Mn(2+)</name>
        <dbReference type="ChEBI" id="CHEBI:29035"/>
        <label>2</label>
    </ligand>
</feature>
<dbReference type="GO" id="GO:0050118">
    <property type="term" value="F:N-acetyldiaminopimelate deacetylase activity"/>
    <property type="evidence" value="ECO:0007669"/>
    <property type="project" value="TreeGrafter"/>
</dbReference>
<feature type="binding site" evidence="2">
    <location>
        <position position="169"/>
    </location>
    <ligand>
        <name>Mn(2+)</name>
        <dbReference type="ChEBI" id="CHEBI:29035"/>
        <label>2</label>
    </ligand>
</feature>
<evidence type="ECO:0000256" key="1">
    <source>
        <dbReference type="ARBA" id="ARBA00022801"/>
    </source>
</evidence>
<dbReference type="EMBL" id="BCSX01000003">
    <property type="protein sequence ID" value="GAS86054.1"/>
    <property type="molecule type" value="Genomic_DNA"/>
</dbReference>
<dbReference type="STRING" id="146020.RMCB_0150"/>
<dbReference type="GO" id="GO:0019877">
    <property type="term" value="P:diaminopimelate biosynthetic process"/>
    <property type="evidence" value="ECO:0007669"/>
    <property type="project" value="TreeGrafter"/>
</dbReference>
<dbReference type="OrthoDB" id="9777385at2"/>
<dbReference type="Gene3D" id="3.40.630.10">
    <property type="entry name" value="Zn peptidases"/>
    <property type="match status" value="1"/>
</dbReference>
<dbReference type="Gene3D" id="3.30.70.360">
    <property type="match status" value="1"/>
</dbReference>
<comment type="cofactor">
    <cofactor evidence="2">
        <name>Mn(2+)</name>
        <dbReference type="ChEBI" id="CHEBI:29035"/>
    </cofactor>
    <text evidence="2">The Mn(2+) ion enhances activity.</text>
</comment>
<dbReference type="InterPro" id="IPR017439">
    <property type="entry name" value="Amidohydrolase"/>
</dbReference>
<organism evidence="4 5">
    <name type="scientific">Mycolicibacterium brisbanense</name>
    <dbReference type="NCBI Taxonomy" id="146020"/>
    <lineage>
        <taxon>Bacteria</taxon>
        <taxon>Bacillati</taxon>
        <taxon>Actinomycetota</taxon>
        <taxon>Actinomycetes</taxon>
        <taxon>Mycobacteriales</taxon>
        <taxon>Mycobacteriaceae</taxon>
        <taxon>Mycolicibacterium</taxon>
    </lineage>
</organism>
<keyword evidence="2" id="KW-0464">Manganese</keyword>
<comment type="caution">
    <text evidence="4">The sequence shown here is derived from an EMBL/GenBank/DDBJ whole genome shotgun (WGS) entry which is preliminary data.</text>
</comment>
<dbReference type="SUPFAM" id="SSF55031">
    <property type="entry name" value="Bacterial exopeptidase dimerisation domain"/>
    <property type="match status" value="1"/>
</dbReference>
<dbReference type="FunFam" id="3.30.70.360:FF:000001">
    <property type="entry name" value="N-acetyldiaminopimelate deacetylase"/>
    <property type="match status" value="1"/>
</dbReference>
<dbReference type="Pfam" id="PF07687">
    <property type="entry name" value="M20_dimer"/>
    <property type="match status" value="1"/>
</dbReference>
<dbReference type="Proteomes" id="UP000069620">
    <property type="component" value="Unassembled WGS sequence"/>
</dbReference>
<dbReference type="InterPro" id="IPR011650">
    <property type="entry name" value="Peptidase_M20_dimer"/>
</dbReference>
<reference evidence="5" key="1">
    <citation type="journal article" date="2016" name="Genome Announc.">
        <title>Draft Genome Sequences of Five Rapidly Growing Mycobacterium Species, M. thermoresistibile, M. fortuitum subsp. acetamidolyticum, M. canariasense, M. brisbanense, and M. novocastrense.</title>
        <authorList>
            <person name="Katahira K."/>
            <person name="Ogura Y."/>
            <person name="Gotoh Y."/>
            <person name="Hayashi T."/>
        </authorList>
    </citation>
    <scope>NUCLEOTIDE SEQUENCE [LARGE SCALE GENOMIC DNA]</scope>
    <source>
        <strain evidence="5">JCM15654</strain>
    </source>
</reference>
<dbReference type="PANTHER" id="PTHR11014">
    <property type="entry name" value="PEPTIDASE M20 FAMILY MEMBER"/>
    <property type="match status" value="1"/>
</dbReference>
<evidence type="ECO:0000313" key="5">
    <source>
        <dbReference type="Proteomes" id="UP000069620"/>
    </source>
</evidence>
<feature type="binding site" evidence="2">
    <location>
        <position position="110"/>
    </location>
    <ligand>
        <name>Mn(2+)</name>
        <dbReference type="ChEBI" id="CHEBI:29035"/>
        <label>2</label>
    </ligand>
</feature>
<accession>A0A100VUG1</accession>
<dbReference type="NCBIfam" id="TIGR01891">
    <property type="entry name" value="amidohydrolases"/>
    <property type="match status" value="1"/>
</dbReference>
<keyword evidence="1" id="KW-0378">Hydrolase</keyword>
<feature type="binding site" evidence="2">
    <location>
        <position position="108"/>
    </location>
    <ligand>
        <name>Mn(2+)</name>
        <dbReference type="ChEBI" id="CHEBI:29035"/>
        <label>2</label>
    </ligand>
</feature>
<evidence type="ECO:0000313" key="4">
    <source>
        <dbReference type="EMBL" id="GAS86054.1"/>
    </source>
</evidence>
<dbReference type="GO" id="GO:0046872">
    <property type="term" value="F:metal ion binding"/>
    <property type="evidence" value="ECO:0007669"/>
    <property type="project" value="UniProtKB-KW"/>
</dbReference>
<feature type="binding site" evidence="2">
    <location>
        <position position="142"/>
    </location>
    <ligand>
        <name>Mn(2+)</name>
        <dbReference type="ChEBI" id="CHEBI:29035"/>
        <label>2</label>
    </ligand>
</feature>
<dbReference type="Pfam" id="PF01546">
    <property type="entry name" value="Peptidase_M20"/>
    <property type="match status" value="1"/>
</dbReference>
<proteinExistence type="predicted"/>
<dbReference type="SUPFAM" id="SSF53187">
    <property type="entry name" value="Zn-dependent exopeptidases"/>
    <property type="match status" value="1"/>
</dbReference>
<name>A0A100VUG1_9MYCO</name>
<sequence>MLGLGAASAELTGPLLEALERRKDVAVELRHRLHRMPDVSGDEGPTRDAVLGALPPGVVTPVAETGALVRIGASGPAIGVRGELDGLRLTERSGVEWASERQDAMHACGHDIHLAAVVALSHAVADTPGAPPLAVVLQPREESYPSGAQDIVKSGVLLDNHVTAMVGAHVQPSLKPGVIACTPGAVNAAADEFQVTVRGCGGHAAYPHLTRDPVLALAHVVVALQQVVGRNTDPTNSAVVSVSTLSAGDAANVIPDVATARGTVRSMSEHTRTYLHRRIREVAEWVAQAHECSAEVDITSGEPVLVNEPAIVGPASEHLRHFGFRVDSDLRSFGADDFSFYPEQVPALMMFVGVDGRGAGLHHPEFAPDDAAVMDVARTLLAGYLAAADLSSLTTSASEGPR</sequence>
<dbReference type="InterPro" id="IPR036264">
    <property type="entry name" value="Bact_exopeptidase_dim_dom"/>
</dbReference>
<dbReference type="AlphaFoldDB" id="A0A100VUG1"/>
<dbReference type="PIRSF" id="PIRSF005962">
    <property type="entry name" value="Pept_M20D_amidohydro"/>
    <property type="match status" value="1"/>
</dbReference>
<dbReference type="PANTHER" id="PTHR11014:SF98">
    <property type="entry name" value="N-ACETYLDIAMINOPIMELATE DEACETYLASE"/>
    <property type="match status" value="1"/>
</dbReference>
<dbReference type="CDD" id="cd03886">
    <property type="entry name" value="M20_Acy1"/>
    <property type="match status" value="1"/>
</dbReference>
<dbReference type="InterPro" id="IPR002933">
    <property type="entry name" value="Peptidase_M20"/>
</dbReference>
<dbReference type="RefSeq" id="WP_062827224.1">
    <property type="nucleotide sequence ID" value="NZ_BCSX01000003.1"/>
</dbReference>
<protein>
    <recommendedName>
        <fullName evidence="3">Peptidase M20 dimerisation domain-containing protein</fullName>
    </recommendedName>
</protein>
<keyword evidence="5" id="KW-1185">Reference proteome</keyword>
<evidence type="ECO:0000259" key="3">
    <source>
        <dbReference type="Pfam" id="PF07687"/>
    </source>
</evidence>
<gene>
    <name evidence="4" type="ORF">RMCB_0150</name>
</gene>
<feature type="domain" description="Peptidase M20 dimerisation" evidence="3">
    <location>
        <begin position="192"/>
        <end position="287"/>
    </location>
</feature>
<evidence type="ECO:0000256" key="2">
    <source>
        <dbReference type="PIRSR" id="PIRSR005962-1"/>
    </source>
</evidence>
<keyword evidence="2" id="KW-0479">Metal-binding</keyword>
<reference evidence="5" key="2">
    <citation type="submission" date="2016-02" db="EMBL/GenBank/DDBJ databases">
        <title>Draft genome sequence of five rapidly growing Mycobacterium species.</title>
        <authorList>
            <person name="Katahira K."/>
            <person name="Gotou Y."/>
            <person name="Iida K."/>
            <person name="Ogura Y."/>
            <person name="Hayashi T."/>
        </authorList>
    </citation>
    <scope>NUCLEOTIDE SEQUENCE [LARGE SCALE GENOMIC DNA]</scope>
    <source>
        <strain evidence="5">JCM15654</strain>
    </source>
</reference>